<evidence type="ECO:0000256" key="3">
    <source>
        <dbReference type="ARBA" id="ARBA00011738"/>
    </source>
</evidence>
<evidence type="ECO:0000256" key="9">
    <source>
        <dbReference type="ARBA" id="ARBA00049529"/>
    </source>
</evidence>
<dbReference type="InterPro" id="IPR001544">
    <property type="entry name" value="Aminotrans_IV"/>
</dbReference>
<dbReference type="InterPro" id="IPR050571">
    <property type="entry name" value="Class-IV_PLP-Dep_Aminotrnsfr"/>
</dbReference>
<keyword evidence="16" id="KW-1185">Reference proteome</keyword>
<evidence type="ECO:0000256" key="4">
    <source>
        <dbReference type="ARBA" id="ARBA00022898"/>
    </source>
</evidence>
<dbReference type="EC" id="4.1.3.38" evidence="8 12"/>
<evidence type="ECO:0000256" key="10">
    <source>
        <dbReference type="ARBA" id="ARBA00054027"/>
    </source>
</evidence>
<organism evidence="15 16">
    <name type="scientific">Methylocaldum marinum</name>
    <dbReference type="NCBI Taxonomy" id="1432792"/>
    <lineage>
        <taxon>Bacteria</taxon>
        <taxon>Pseudomonadati</taxon>
        <taxon>Pseudomonadota</taxon>
        <taxon>Gammaproteobacteria</taxon>
        <taxon>Methylococcales</taxon>
        <taxon>Methylococcaceae</taxon>
        <taxon>Methylocaldum</taxon>
    </lineage>
</organism>
<dbReference type="AlphaFoldDB" id="A0A250KY99"/>
<comment type="catalytic activity">
    <reaction evidence="9">
        <text>4-amino-4-deoxychorismate = 4-aminobenzoate + pyruvate + H(+)</text>
        <dbReference type="Rhea" id="RHEA:16201"/>
        <dbReference type="ChEBI" id="CHEBI:15361"/>
        <dbReference type="ChEBI" id="CHEBI:15378"/>
        <dbReference type="ChEBI" id="CHEBI:17836"/>
        <dbReference type="ChEBI" id="CHEBI:58406"/>
        <dbReference type="EC" id="4.1.3.38"/>
    </reaction>
</comment>
<evidence type="ECO:0000256" key="2">
    <source>
        <dbReference type="ARBA" id="ARBA00009320"/>
    </source>
</evidence>
<gene>
    <name evidence="15" type="ORF">sS8_4724</name>
</gene>
<evidence type="ECO:0000256" key="6">
    <source>
        <dbReference type="ARBA" id="ARBA00023239"/>
    </source>
</evidence>
<dbReference type="InterPro" id="IPR017824">
    <property type="entry name" value="Aminodeoxychorismate_lyase_IV"/>
</dbReference>
<evidence type="ECO:0000256" key="13">
    <source>
        <dbReference type="RuleBase" id="RU004106"/>
    </source>
</evidence>
<dbReference type="GO" id="GO:0030170">
    <property type="term" value="F:pyridoxal phosphate binding"/>
    <property type="evidence" value="ECO:0007669"/>
    <property type="project" value="InterPro"/>
</dbReference>
<dbReference type="InterPro" id="IPR043132">
    <property type="entry name" value="BCAT-like_C"/>
</dbReference>
<evidence type="ECO:0000256" key="7">
    <source>
        <dbReference type="ARBA" id="ARBA00035633"/>
    </source>
</evidence>
<name>A0A250KY99_9GAMM</name>
<dbReference type="Gene3D" id="3.20.10.10">
    <property type="entry name" value="D-amino Acid Aminotransferase, subunit A, domain 2"/>
    <property type="match status" value="1"/>
</dbReference>
<dbReference type="KEGG" id="mmai:sS8_4724"/>
<evidence type="ECO:0000256" key="8">
    <source>
        <dbReference type="ARBA" id="ARBA00035676"/>
    </source>
</evidence>
<comment type="pathway">
    <text evidence="7">Cofactor biosynthesis; tetrahydrofolate biosynthesis; 4-aminobenzoate from chorismate: step 2/2.</text>
</comment>
<evidence type="ECO:0000313" key="16">
    <source>
        <dbReference type="Proteomes" id="UP000266313"/>
    </source>
</evidence>
<keyword evidence="6 15" id="KW-0456">Lyase</keyword>
<comment type="similarity">
    <text evidence="2 13">Belongs to the class-IV pyridoxal-phosphate-dependent aminotransferase family.</text>
</comment>
<evidence type="ECO:0000256" key="12">
    <source>
        <dbReference type="NCBIfam" id="TIGR03461"/>
    </source>
</evidence>
<comment type="cofactor">
    <cofactor evidence="1 14">
        <name>pyridoxal 5'-phosphate</name>
        <dbReference type="ChEBI" id="CHEBI:597326"/>
    </cofactor>
</comment>
<dbReference type="GO" id="GO:0008153">
    <property type="term" value="P:4-aminobenzoate biosynthetic process"/>
    <property type="evidence" value="ECO:0007669"/>
    <property type="project" value="UniProtKB-UniRule"/>
</dbReference>
<dbReference type="EMBL" id="AP017928">
    <property type="protein sequence ID" value="BBA36648.1"/>
    <property type="molecule type" value="Genomic_DNA"/>
</dbReference>
<reference evidence="15 16" key="1">
    <citation type="submission" date="2016-12" db="EMBL/GenBank/DDBJ databases">
        <title>Genome sequencing of Methylocaldum marinum.</title>
        <authorList>
            <person name="Takeuchi M."/>
            <person name="Kamagata Y."/>
            <person name="Hiraoka S."/>
            <person name="Oshima K."/>
            <person name="Hattori M."/>
            <person name="Iwasaki W."/>
        </authorList>
    </citation>
    <scope>NUCLEOTIDE SEQUENCE [LARGE SCALE GENOMIC DNA]</scope>
    <source>
        <strain evidence="15 16">S8</strain>
    </source>
</reference>
<sequence>MDARKLCAAHPKGVLKIQISRGIGGRGYRIPEFPQVTRVLSMHPLPDYPPDLRKIGVATRLCKSRLGINPALAGIKHMNRLEQILARAEWNGEEIREGLMLDADGYVIEGTMSNVFLIKKGVLYTPKIDRCGVAGVMRGITIATALEHGIDVLESRVTLEELDAADEVFLTNCVIGLWPVSRYEHRTYGVGPITQEIDRWLRMKAENELVAARND</sequence>
<evidence type="ECO:0000256" key="5">
    <source>
        <dbReference type="ARBA" id="ARBA00022909"/>
    </source>
</evidence>
<proteinExistence type="inferred from homology"/>
<evidence type="ECO:0000256" key="14">
    <source>
        <dbReference type="RuleBase" id="RU004516"/>
    </source>
</evidence>
<keyword evidence="5" id="KW-0289">Folate biosynthesis</keyword>
<evidence type="ECO:0000313" key="15">
    <source>
        <dbReference type="EMBL" id="BBA36648.1"/>
    </source>
</evidence>
<dbReference type="PANTHER" id="PTHR42743:SF2">
    <property type="entry name" value="AMINODEOXYCHORISMATE LYASE"/>
    <property type="match status" value="1"/>
</dbReference>
<dbReference type="GO" id="GO:0005829">
    <property type="term" value="C:cytosol"/>
    <property type="evidence" value="ECO:0007669"/>
    <property type="project" value="TreeGrafter"/>
</dbReference>
<dbReference type="InterPro" id="IPR043131">
    <property type="entry name" value="BCAT-like_N"/>
</dbReference>
<dbReference type="GO" id="GO:0008696">
    <property type="term" value="F:4-amino-4-deoxychorismate lyase activity"/>
    <property type="evidence" value="ECO:0007669"/>
    <property type="project" value="UniProtKB-UniRule"/>
</dbReference>
<dbReference type="InterPro" id="IPR018300">
    <property type="entry name" value="Aminotrans_IV_CS"/>
</dbReference>
<dbReference type="PANTHER" id="PTHR42743">
    <property type="entry name" value="AMINO-ACID AMINOTRANSFERASE"/>
    <property type="match status" value="1"/>
</dbReference>
<dbReference type="SUPFAM" id="SSF56752">
    <property type="entry name" value="D-aminoacid aminotransferase-like PLP-dependent enzymes"/>
    <property type="match status" value="1"/>
</dbReference>
<dbReference type="Proteomes" id="UP000266313">
    <property type="component" value="Chromosome"/>
</dbReference>
<comment type="function">
    <text evidence="10">Involved in the biosynthesis of p-aminobenzoate (PABA), a precursor of tetrahydrofolate. Converts 4-amino-4-deoxychorismate into 4-aminobenzoate (PABA) and pyruvate.</text>
</comment>
<dbReference type="InterPro" id="IPR036038">
    <property type="entry name" value="Aminotransferase-like"/>
</dbReference>
<dbReference type="NCBIfam" id="TIGR03461">
    <property type="entry name" value="pabC_Proteo"/>
    <property type="match status" value="1"/>
</dbReference>
<accession>A0A250KY99</accession>
<dbReference type="Gene3D" id="3.30.470.10">
    <property type="match status" value="1"/>
</dbReference>
<dbReference type="Pfam" id="PF01063">
    <property type="entry name" value="Aminotran_4"/>
    <property type="match status" value="1"/>
</dbReference>
<dbReference type="PROSITE" id="PS00770">
    <property type="entry name" value="AA_TRANSFER_CLASS_4"/>
    <property type="match status" value="1"/>
</dbReference>
<keyword evidence="4 14" id="KW-0663">Pyridoxal phosphate</keyword>
<evidence type="ECO:0000256" key="11">
    <source>
        <dbReference type="ARBA" id="ARBA00069174"/>
    </source>
</evidence>
<protein>
    <recommendedName>
        <fullName evidence="11 12">Aminodeoxychorismate lyase</fullName>
        <ecNumber evidence="8 12">4.1.3.38</ecNumber>
    </recommendedName>
</protein>
<evidence type="ECO:0000256" key="1">
    <source>
        <dbReference type="ARBA" id="ARBA00001933"/>
    </source>
</evidence>
<comment type="subunit">
    <text evidence="3">Homodimer.</text>
</comment>
<dbReference type="FunFam" id="3.20.10.10:FF:000002">
    <property type="entry name" value="D-alanine aminotransferase"/>
    <property type="match status" value="1"/>
</dbReference>
<dbReference type="GO" id="GO:0046656">
    <property type="term" value="P:folic acid biosynthetic process"/>
    <property type="evidence" value="ECO:0007669"/>
    <property type="project" value="UniProtKB-KW"/>
</dbReference>